<keyword evidence="4" id="KW-1185">Reference proteome</keyword>
<feature type="compositionally biased region" description="Polar residues" evidence="1">
    <location>
        <begin position="1"/>
        <end position="13"/>
    </location>
</feature>
<keyword evidence="2" id="KW-1133">Transmembrane helix</keyword>
<keyword evidence="2" id="KW-0812">Transmembrane</keyword>
<dbReference type="PANTHER" id="PTHR43596:SF1">
    <property type="entry name" value="ADP,ATP CARRIER PROTEIN"/>
    <property type="match status" value="1"/>
</dbReference>
<feature type="compositionally biased region" description="Basic and acidic residues" evidence="1">
    <location>
        <begin position="90"/>
        <end position="111"/>
    </location>
</feature>
<evidence type="ECO:0000313" key="4">
    <source>
        <dbReference type="Proteomes" id="UP000095751"/>
    </source>
</evidence>
<feature type="region of interest" description="Disordered" evidence="1">
    <location>
        <begin position="276"/>
        <end position="308"/>
    </location>
</feature>
<dbReference type="EMBL" id="KV784356">
    <property type="protein sequence ID" value="OEU18460.1"/>
    <property type="molecule type" value="Genomic_DNA"/>
</dbReference>
<proteinExistence type="predicted"/>
<evidence type="ECO:0000313" key="3">
    <source>
        <dbReference type="EMBL" id="OEU18460.1"/>
    </source>
</evidence>
<feature type="compositionally biased region" description="Low complexity" evidence="1">
    <location>
        <begin position="185"/>
        <end position="196"/>
    </location>
</feature>
<dbReference type="AlphaFoldDB" id="A0A1E7FJV1"/>
<feature type="compositionally biased region" description="Acidic residues" evidence="1">
    <location>
        <begin position="121"/>
        <end position="132"/>
    </location>
</feature>
<feature type="transmembrane region" description="Helical" evidence="2">
    <location>
        <begin position="433"/>
        <end position="452"/>
    </location>
</feature>
<keyword evidence="2" id="KW-0472">Membrane</keyword>
<reference evidence="3 4" key="1">
    <citation type="submission" date="2016-09" db="EMBL/GenBank/DDBJ databases">
        <title>Extensive genetic diversity and differential bi-allelic expression allows diatom success in the polar Southern Ocean.</title>
        <authorList>
            <consortium name="DOE Joint Genome Institute"/>
            <person name="Mock T."/>
            <person name="Otillar R.P."/>
            <person name="Strauss J."/>
            <person name="Dupont C."/>
            <person name="Frickenhaus S."/>
            <person name="Maumus F."/>
            <person name="Mcmullan M."/>
            <person name="Sanges R."/>
            <person name="Schmutz J."/>
            <person name="Toseland A."/>
            <person name="Valas R."/>
            <person name="Veluchamy A."/>
            <person name="Ward B.J."/>
            <person name="Allen A."/>
            <person name="Barry K."/>
            <person name="Falciatore A."/>
            <person name="Ferrante M."/>
            <person name="Fortunato A.E."/>
            <person name="Gloeckner G."/>
            <person name="Gruber A."/>
            <person name="Hipkin R."/>
            <person name="Janech M."/>
            <person name="Kroth P."/>
            <person name="Leese F."/>
            <person name="Lindquist E."/>
            <person name="Lyon B.R."/>
            <person name="Martin J."/>
            <person name="Mayer C."/>
            <person name="Parker M."/>
            <person name="Quesneville H."/>
            <person name="Raymond J."/>
            <person name="Uhlig C."/>
            <person name="Valentin K.U."/>
            <person name="Worden A.Z."/>
            <person name="Armbrust E.V."/>
            <person name="Bowler C."/>
            <person name="Green B."/>
            <person name="Moulton V."/>
            <person name="Van Oosterhout C."/>
            <person name="Grigoriev I."/>
        </authorList>
    </citation>
    <scope>NUCLEOTIDE SEQUENCE [LARGE SCALE GENOMIC DNA]</scope>
    <source>
        <strain evidence="3 4">CCMP1102</strain>
    </source>
</reference>
<dbReference type="OrthoDB" id="194735at2759"/>
<sequence length="1018" mass="112359">MSAACSSSNNNVGDDSEDEEGKDLISLSNSSLSTNPTPENPLYGKGNNINHGTTIDNHESIDNPTTTILSQQEHEQHALLASSGEEEETDHPFMVKQIKKEIEKIEDENNNKRIIRKGILADDDDGDDEDEEEKKIPLIITKDNDISNSRSSSNNDNDNNKTSPNAISGLHEDFHKSPEPIIKPKQQQQQQQQQQSKSEEEEVVAVVAVVAVVEEEAHPHNQDRIHNDIMELQHKNSVPLADRDREGSNSNIEYEDVPRAVGSSPDQHPGPIIGTITATTPIDSGDNNNNNNNDIPFSYNPSTTTTTTTSTVGSLLRCSSSRDGIASTGGSGLGYSLCPSPPSVKTIQMPTSPTPTKFGFTYNNTLFFIPQYTYTKIAYAISKRIFDDANDDFAVATWLGFWAYLNVTCANYVLKPITDAVVLQVGVQYMPQLSLASSVLAFLSSVPIGWLFEAPEPSRRKVFKKMGMTRGETQGTSLALFYRFFALSVLSYAIGFQIVYVLQNYGILEWIFGAHNNDKNNNSTVDDVANTNYFTYETATKLVGTLWNLLKKWGQFMYIAFFLVVHLMKLHSTSLIWGVTTEAMEYEEIARKQHESRSSYKKNNNNNNDNTKPKIIKTRLQRLAHIQFGGTLGGIGGSILASSLAKILDLPGLLVLSACLLELSAQLSIELGRIMQKHWEEQQIFKSCQDLASLDHSMKRSASSGSMKRVASGNSLYASQQAQNMQRVTSGNSIHSARASSGSSSGDLSFMNQMNEQEVVKKRELPPVPPVEVIDDNTFTQRLLRGATTILKSRLLMTIFTYNALFASTTVLLSFQRAALVSNRNASTTVSADTAFLANINMASSIAVFAVQSSRLGAYVTEKCGTRGSLALMPFIRLVCLIGLCWWHRSTNGEPPNLILFLVLDEFTRVINLAIAKPVRESLWSDLNNEARYEAKPIIDVLANRWGAGSASFCVSVVSRLLLFLGQTSTFNEKGDPSILGLPPVLLLGLIVSAWWLGVSLDLGQLRARIDLELKKHR</sequence>
<evidence type="ECO:0000256" key="2">
    <source>
        <dbReference type="SAM" id="Phobius"/>
    </source>
</evidence>
<dbReference type="KEGG" id="fcy:FRACYDRAFT_260401"/>
<dbReference type="PANTHER" id="PTHR43596">
    <property type="entry name" value="ADP,ATP CARRIER PROTEIN"/>
    <property type="match status" value="1"/>
</dbReference>
<feature type="transmembrane region" description="Helical" evidence="2">
    <location>
        <begin position="623"/>
        <end position="644"/>
    </location>
</feature>
<feature type="transmembrane region" description="Helical" evidence="2">
    <location>
        <begin position="795"/>
        <end position="815"/>
    </location>
</feature>
<feature type="compositionally biased region" description="Polar residues" evidence="1">
    <location>
        <begin position="62"/>
        <end position="71"/>
    </location>
</feature>
<feature type="compositionally biased region" description="Low complexity" evidence="1">
    <location>
        <begin position="276"/>
        <end position="293"/>
    </location>
</feature>
<protein>
    <recommendedName>
        <fullName evidence="5">ADP,ATP carrier protein</fullName>
    </recommendedName>
</protein>
<evidence type="ECO:0000256" key="1">
    <source>
        <dbReference type="SAM" id="MobiDB-lite"/>
    </source>
</evidence>
<gene>
    <name evidence="3" type="ORF">FRACYDRAFT_260401</name>
</gene>
<feature type="region of interest" description="Disordered" evidence="1">
    <location>
        <begin position="594"/>
        <end position="613"/>
    </location>
</feature>
<name>A0A1E7FJV1_9STRA</name>
<accession>A0A1E7FJV1</accession>
<dbReference type="InParanoid" id="A0A1E7FJV1"/>
<feature type="compositionally biased region" description="Low complexity" evidence="1">
    <location>
        <begin position="146"/>
        <end position="157"/>
    </location>
</feature>
<feature type="compositionally biased region" description="Low complexity" evidence="1">
    <location>
        <begin position="26"/>
        <end position="37"/>
    </location>
</feature>
<feature type="transmembrane region" description="Helical" evidence="2">
    <location>
        <begin position="946"/>
        <end position="966"/>
    </location>
</feature>
<organism evidence="3 4">
    <name type="scientific">Fragilariopsis cylindrus CCMP1102</name>
    <dbReference type="NCBI Taxonomy" id="635003"/>
    <lineage>
        <taxon>Eukaryota</taxon>
        <taxon>Sar</taxon>
        <taxon>Stramenopiles</taxon>
        <taxon>Ochrophyta</taxon>
        <taxon>Bacillariophyta</taxon>
        <taxon>Bacillariophyceae</taxon>
        <taxon>Bacillariophycidae</taxon>
        <taxon>Bacillariales</taxon>
        <taxon>Bacillariaceae</taxon>
        <taxon>Fragilariopsis</taxon>
    </lineage>
</organism>
<feature type="region of interest" description="Disordered" evidence="1">
    <location>
        <begin position="1"/>
        <end position="201"/>
    </location>
</feature>
<feature type="transmembrane region" description="Helical" evidence="2">
    <location>
        <begin position="556"/>
        <end position="579"/>
    </location>
</feature>
<evidence type="ECO:0008006" key="5">
    <source>
        <dbReference type="Google" id="ProtNLM"/>
    </source>
</evidence>
<feature type="transmembrane region" description="Helical" evidence="2">
    <location>
        <begin position="480"/>
        <end position="502"/>
    </location>
</feature>
<dbReference type="Proteomes" id="UP000095751">
    <property type="component" value="Unassembled WGS sequence"/>
</dbReference>
<feature type="compositionally biased region" description="Low complexity" evidence="1">
    <location>
        <begin position="601"/>
        <end position="610"/>
    </location>
</feature>
<feature type="transmembrane region" description="Helical" evidence="2">
    <location>
        <begin position="978"/>
        <end position="997"/>
    </location>
</feature>